<dbReference type="GO" id="GO:0005886">
    <property type="term" value="C:plasma membrane"/>
    <property type="evidence" value="ECO:0007669"/>
    <property type="project" value="UniProtKB-SubCell"/>
</dbReference>
<dbReference type="InterPro" id="IPR025966">
    <property type="entry name" value="OppC_N"/>
</dbReference>
<dbReference type="PANTHER" id="PTHR43386:SF25">
    <property type="entry name" value="PEPTIDE ABC TRANSPORTER PERMEASE PROTEIN"/>
    <property type="match status" value="1"/>
</dbReference>
<proteinExistence type="inferred from homology"/>
<comment type="similarity">
    <text evidence="7">Belongs to the binding-protein-dependent transport system permease family.</text>
</comment>
<sequence length="304" mass="32251">MTDITTGNTITFQGPPAVSGGAEARSRGYWAGVARRLRHDRFTLFFLALALLIILGALIAPWLGLPDPFQTSMARRLKPIGFKGHLLGTDELGRDLFSRLVYGGRTSLLLGIVPVVLATLIGGLLGVVAGFFGRGVNMLIMRVMDVFYAFPSVLLAVAISGTLGGGILNGLIALTLVFIPSLCRIAESATVQIRALDYIEAARATGASNWSIIRTHVIGNVLTPVVVYASSLISVAVLLGAGLSFLGLGVEPPTPDWGQMLSSLRQSIYVQPLICALPGLAIFLTSLSFNFISDGLRRAMDVKA</sequence>
<dbReference type="RefSeq" id="WP_085421345.1">
    <property type="nucleotide sequence ID" value="NZ_FXAF01000004.1"/>
</dbReference>
<dbReference type="Gene3D" id="1.10.3720.10">
    <property type="entry name" value="MetI-like"/>
    <property type="match status" value="1"/>
</dbReference>
<comment type="subcellular location">
    <subcellularLocation>
        <location evidence="1 7">Cell membrane</location>
        <topology evidence="1 7">Multi-pass membrane protein</topology>
    </subcellularLocation>
</comment>
<feature type="transmembrane region" description="Helical" evidence="7">
    <location>
        <begin position="139"/>
        <end position="161"/>
    </location>
</feature>
<keyword evidence="2 7" id="KW-0813">Transport</keyword>
<evidence type="ECO:0000256" key="1">
    <source>
        <dbReference type="ARBA" id="ARBA00004651"/>
    </source>
</evidence>
<dbReference type="PANTHER" id="PTHR43386">
    <property type="entry name" value="OLIGOPEPTIDE TRANSPORT SYSTEM PERMEASE PROTEIN APPC"/>
    <property type="match status" value="1"/>
</dbReference>
<dbReference type="AlphaFoldDB" id="A0A1X7DXW4"/>
<dbReference type="InterPro" id="IPR050366">
    <property type="entry name" value="BP-dependent_transpt_permease"/>
</dbReference>
<feature type="transmembrane region" description="Helical" evidence="7">
    <location>
        <begin position="268"/>
        <end position="292"/>
    </location>
</feature>
<reference evidence="10" key="1">
    <citation type="submission" date="2017-04" db="EMBL/GenBank/DDBJ databases">
        <authorList>
            <person name="Varghese N."/>
            <person name="Submissions S."/>
        </authorList>
    </citation>
    <scope>NUCLEOTIDE SEQUENCE [LARGE SCALE GENOMIC DNA]</scope>
    <source>
        <strain evidence="10">B4P</strain>
    </source>
</reference>
<feature type="transmembrane region" description="Helical" evidence="7">
    <location>
        <begin position="167"/>
        <end position="186"/>
    </location>
</feature>
<dbReference type="GO" id="GO:0055085">
    <property type="term" value="P:transmembrane transport"/>
    <property type="evidence" value="ECO:0007669"/>
    <property type="project" value="InterPro"/>
</dbReference>
<evidence type="ECO:0000256" key="6">
    <source>
        <dbReference type="ARBA" id="ARBA00023136"/>
    </source>
</evidence>
<dbReference type="SUPFAM" id="SSF161098">
    <property type="entry name" value="MetI-like"/>
    <property type="match status" value="1"/>
</dbReference>
<evidence type="ECO:0000313" key="9">
    <source>
        <dbReference type="EMBL" id="SMF23233.1"/>
    </source>
</evidence>
<evidence type="ECO:0000256" key="4">
    <source>
        <dbReference type="ARBA" id="ARBA00022692"/>
    </source>
</evidence>
<dbReference type="OrthoDB" id="9766870at2"/>
<feature type="transmembrane region" description="Helical" evidence="7">
    <location>
        <begin position="44"/>
        <end position="63"/>
    </location>
</feature>
<feature type="transmembrane region" description="Helical" evidence="7">
    <location>
        <begin position="108"/>
        <end position="132"/>
    </location>
</feature>
<feature type="transmembrane region" description="Helical" evidence="7">
    <location>
        <begin position="225"/>
        <end position="248"/>
    </location>
</feature>
<dbReference type="Pfam" id="PF12911">
    <property type="entry name" value="OppC_N"/>
    <property type="match status" value="1"/>
</dbReference>
<evidence type="ECO:0000256" key="7">
    <source>
        <dbReference type="RuleBase" id="RU363032"/>
    </source>
</evidence>
<feature type="domain" description="ABC transmembrane type-1" evidence="8">
    <location>
        <begin position="104"/>
        <end position="293"/>
    </location>
</feature>
<evidence type="ECO:0000259" key="8">
    <source>
        <dbReference type="PROSITE" id="PS50928"/>
    </source>
</evidence>
<dbReference type="InterPro" id="IPR035906">
    <property type="entry name" value="MetI-like_sf"/>
</dbReference>
<dbReference type="PROSITE" id="PS50928">
    <property type="entry name" value="ABC_TM1"/>
    <property type="match status" value="1"/>
</dbReference>
<dbReference type="InterPro" id="IPR000515">
    <property type="entry name" value="MetI-like"/>
</dbReference>
<keyword evidence="3" id="KW-1003">Cell membrane</keyword>
<name>A0A1X7DXW4_9HYPH</name>
<accession>A0A1X7DXW4</accession>
<dbReference type="CDD" id="cd06261">
    <property type="entry name" value="TM_PBP2"/>
    <property type="match status" value="1"/>
</dbReference>
<organism evidence="9 10">
    <name type="scientific">Xaviernesmea oryzae</name>
    <dbReference type="NCBI Taxonomy" id="464029"/>
    <lineage>
        <taxon>Bacteria</taxon>
        <taxon>Pseudomonadati</taxon>
        <taxon>Pseudomonadota</taxon>
        <taxon>Alphaproteobacteria</taxon>
        <taxon>Hyphomicrobiales</taxon>
        <taxon>Rhizobiaceae</taxon>
        <taxon>Rhizobium/Agrobacterium group</taxon>
        <taxon>Xaviernesmea</taxon>
    </lineage>
</organism>
<evidence type="ECO:0000256" key="2">
    <source>
        <dbReference type="ARBA" id="ARBA00022448"/>
    </source>
</evidence>
<evidence type="ECO:0000256" key="5">
    <source>
        <dbReference type="ARBA" id="ARBA00022989"/>
    </source>
</evidence>
<dbReference type="EMBL" id="FXAF01000004">
    <property type="protein sequence ID" value="SMF23233.1"/>
    <property type="molecule type" value="Genomic_DNA"/>
</dbReference>
<gene>
    <name evidence="9" type="ORF">SAMN02982989_0045</name>
</gene>
<keyword evidence="6 7" id="KW-0472">Membrane</keyword>
<keyword evidence="10" id="KW-1185">Reference proteome</keyword>
<protein>
    <submittedName>
        <fullName evidence="9">Peptide/nickel transport system permease protein</fullName>
    </submittedName>
</protein>
<dbReference type="Pfam" id="PF00528">
    <property type="entry name" value="BPD_transp_1"/>
    <property type="match status" value="1"/>
</dbReference>
<evidence type="ECO:0000256" key="3">
    <source>
        <dbReference type="ARBA" id="ARBA00022475"/>
    </source>
</evidence>
<dbReference type="Proteomes" id="UP000192903">
    <property type="component" value="Unassembled WGS sequence"/>
</dbReference>
<dbReference type="STRING" id="464029.SAMN02982989_0045"/>
<evidence type="ECO:0000313" key="10">
    <source>
        <dbReference type="Proteomes" id="UP000192903"/>
    </source>
</evidence>
<keyword evidence="5 7" id="KW-1133">Transmembrane helix</keyword>
<keyword evidence="4 7" id="KW-0812">Transmembrane</keyword>